<dbReference type="EMBL" id="AFAR01000108">
    <property type="protein sequence ID" value="EGF28166.1"/>
    <property type="molecule type" value="Genomic_DNA"/>
</dbReference>
<sequence>MRDASTHQTDFLPWLSSPVSDQTAYAFGIARGVFPVTHEESEINFLPTFLA</sequence>
<gene>
    <name evidence="1" type="ORF">RBWH47_04607</name>
</gene>
<dbReference type="PATRIC" id="fig|991778.3.peg.1961"/>
<evidence type="ECO:0000313" key="2">
    <source>
        <dbReference type="Proteomes" id="UP000006222"/>
    </source>
</evidence>
<dbReference type="AlphaFoldDB" id="F2AQ80"/>
<reference evidence="1 2" key="1">
    <citation type="journal article" date="2013" name="Mar. Genomics">
        <title>Expression of sulfatases in Rhodopirellula baltica and the diversity of sulfatases in the genus Rhodopirellula.</title>
        <authorList>
            <person name="Wegner C.E."/>
            <person name="Richter-Heitmann T."/>
            <person name="Klindworth A."/>
            <person name="Klockow C."/>
            <person name="Richter M."/>
            <person name="Achstetter T."/>
            <person name="Glockner F.O."/>
            <person name="Harder J."/>
        </authorList>
    </citation>
    <scope>NUCLEOTIDE SEQUENCE [LARGE SCALE GENOMIC DNA]</scope>
    <source>
        <strain evidence="1 2">WH47</strain>
    </source>
</reference>
<protein>
    <submittedName>
        <fullName evidence="1">Uncharacterized protein</fullName>
    </submittedName>
</protein>
<comment type="caution">
    <text evidence="1">The sequence shown here is derived from an EMBL/GenBank/DDBJ whole genome shotgun (WGS) entry which is preliminary data.</text>
</comment>
<dbReference type="Proteomes" id="UP000006222">
    <property type="component" value="Unassembled WGS sequence"/>
</dbReference>
<evidence type="ECO:0000313" key="1">
    <source>
        <dbReference type="EMBL" id="EGF28166.1"/>
    </source>
</evidence>
<name>F2AQ80_RHOBT</name>
<accession>F2AQ80</accession>
<organism evidence="1 2">
    <name type="scientific">Rhodopirellula baltica WH47</name>
    <dbReference type="NCBI Taxonomy" id="991778"/>
    <lineage>
        <taxon>Bacteria</taxon>
        <taxon>Pseudomonadati</taxon>
        <taxon>Planctomycetota</taxon>
        <taxon>Planctomycetia</taxon>
        <taxon>Pirellulales</taxon>
        <taxon>Pirellulaceae</taxon>
        <taxon>Rhodopirellula</taxon>
    </lineage>
</organism>
<proteinExistence type="predicted"/>